<feature type="compositionally biased region" description="Basic and acidic residues" evidence="1">
    <location>
        <begin position="404"/>
        <end position="414"/>
    </location>
</feature>
<dbReference type="Proteomes" id="UP001492380">
    <property type="component" value="Unassembled WGS sequence"/>
</dbReference>
<protein>
    <submittedName>
        <fullName evidence="2">Uncharacterized protein</fullName>
    </submittedName>
</protein>
<evidence type="ECO:0000256" key="1">
    <source>
        <dbReference type="SAM" id="MobiDB-lite"/>
    </source>
</evidence>
<proteinExistence type="predicted"/>
<feature type="compositionally biased region" description="Basic and acidic residues" evidence="1">
    <location>
        <begin position="270"/>
        <end position="285"/>
    </location>
</feature>
<name>A0ABR1YUB3_9PEZI</name>
<organism evidence="2 3">
    <name type="scientific">Phyllosticta capitalensis</name>
    <dbReference type="NCBI Taxonomy" id="121624"/>
    <lineage>
        <taxon>Eukaryota</taxon>
        <taxon>Fungi</taxon>
        <taxon>Dikarya</taxon>
        <taxon>Ascomycota</taxon>
        <taxon>Pezizomycotina</taxon>
        <taxon>Dothideomycetes</taxon>
        <taxon>Dothideomycetes incertae sedis</taxon>
        <taxon>Botryosphaeriales</taxon>
        <taxon>Phyllostictaceae</taxon>
        <taxon>Phyllosticta</taxon>
    </lineage>
</organism>
<feature type="region of interest" description="Disordered" evidence="1">
    <location>
        <begin position="1"/>
        <end position="104"/>
    </location>
</feature>
<evidence type="ECO:0000313" key="3">
    <source>
        <dbReference type="Proteomes" id="UP001492380"/>
    </source>
</evidence>
<reference evidence="2 3" key="1">
    <citation type="submission" date="2024-04" db="EMBL/GenBank/DDBJ databases">
        <title>Phyllosticta paracitricarpa is synonymous to the EU quarantine fungus P. citricarpa based on phylogenomic analyses.</title>
        <authorList>
            <consortium name="Lawrence Berkeley National Laboratory"/>
            <person name="Van Ingen-Buijs V.A."/>
            <person name="Van Westerhoven A.C."/>
            <person name="Haridas S."/>
            <person name="Skiadas P."/>
            <person name="Martin F."/>
            <person name="Groenewald J.Z."/>
            <person name="Crous P.W."/>
            <person name="Seidl M.F."/>
        </authorList>
    </citation>
    <scope>NUCLEOTIDE SEQUENCE [LARGE SCALE GENOMIC DNA]</scope>
    <source>
        <strain evidence="2 3">CBS 123374</strain>
    </source>
</reference>
<feature type="compositionally biased region" description="Polar residues" evidence="1">
    <location>
        <begin position="287"/>
        <end position="297"/>
    </location>
</feature>
<feature type="compositionally biased region" description="Basic and acidic residues" evidence="1">
    <location>
        <begin position="77"/>
        <end position="104"/>
    </location>
</feature>
<evidence type="ECO:0000313" key="2">
    <source>
        <dbReference type="EMBL" id="KAK8238543.1"/>
    </source>
</evidence>
<feature type="region of interest" description="Disordered" evidence="1">
    <location>
        <begin position="266"/>
        <end position="346"/>
    </location>
</feature>
<feature type="region of interest" description="Disordered" evidence="1">
    <location>
        <begin position="404"/>
        <end position="425"/>
    </location>
</feature>
<accession>A0ABR1YUB3</accession>
<gene>
    <name evidence="2" type="ORF">HDK90DRAFT_228074</name>
</gene>
<keyword evidence="3" id="KW-1185">Reference proteome</keyword>
<sequence>MMENPDDDFSGVHTSRAHLIRQLSEKDGDTTLRPGEQLANELTDSNITGQDGRAMANPDVAMPGVDGSAGRALKRKERADSPLDGSEEQKRPRHERKDNSERKLDFEQQIARVAAILEARGGVSDNEDSVLKSFRRVVAEQGFRGTTIARNMAIISLLEDNVNRLEAINKTLGIMDDQDLDVSSACCMHMTTAQILHGSLSSLPRTDFADFLEHYVLDKQYETTHAKHKCAILVENILKLRMYVDQSPHFTLARKLKERMIAALGAHATPPDDKRGDLPEPHGGENLHTSSNQSFGRANTGKATAALADQQPTVSDEACSRRSPLVTVDEEIPKPTRSQASGKDHKGLPVKEVEYPRTEDDNKAIMVTLGEIVPASNAHKSSTWLLKVLVKDVERLEQLEKELGAKDGDNRSERTSYISDPTHSLEGDCPEELADYVKLRKRNRLENERMVTESNVRQLVLCLDKIGHTSGVRISKSLRRRADRLLATQTPMKQSDAFKLVMSKVNANASKESSAPEN</sequence>
<dbReference type="EMBL" id="JBBWRZ010000004">
    <property type="protein sequence ID" value="KAK8238543.1"/>
    <property type="molecule type" value="Genomic_DNA"/>
</dbReference>
<feature type="compositionally biased region" description="Polar residues" evidence="1">
    <location>
        <begin position="40"/>
        <end position="49"/>
    </location>
</feature>
<comment type="caution">
    <text evidence="2">The sequence shown here is derived from an EMBL/GenBank/DDBJ whole genome shotgun (WGS) entry which is preliminary data.</text>
</comment>